<dbReference type="InterPro" id="IPR043128">
    <property type="entry name" value="Rev_trsase/Diguanyl_cyclase"/>
</dbReference>
<evidence type="ECO:0000259" key="2">
    <source>
        <dbReference type="PROSITE" id="PS50887"/>
    </source>
</evidence>
<dbReference type="SUPFAM" id="SSF55073">
    <property type="entry name" value="Nucleotide cyclase"/>
    <property type="match status" value="1"/>
</dbReference>
<accession>A0A495BLU3</accession>
<dbReference type="InterPro" id="IPR050469">
    <property type="entry name" value="Diguanylate_Cyclase"/>
</dbReference>
<reference evidence="3 4" key="1">
    <citation type="submission" date="2018-10" db="EMBL/GenBank/DDBJ databases">
        <title>Genomic Encyclopedia of Type Strains, Phase IV (KMG-IV): sequencing the most valuable type-strain genomes for metagenomic binning, comparative biology and taxonomic classification.</title>
        <authorList>
            <person name="Goeker M."/>
        </authorList>
    </citation>
    <scope>NUCLEOTIDE SEQUENCE [LARGE SCALE GENOMIC DNA]</scope>
    <source>
        <strain evidence="3 4">DSM 3303</strain>
    </source>
</reference>
<comment type="caution">
    <text evidence="3">The sequence shown here is derived from an EMBL/GenBank/DDBJ whole genome shotgun (WGS) entry which is preliminary data.</text>
</comment>
<dbReference type="Pfam" id="PF13185">
    <property type="entry name" value="GAF_2"/>
    <property type="match status" value="1"/>
</dbReference>
<gene>
    <name evidence="3" type="ORF">C8E02_0215</name>
</gene>
<dbReference type="CDD" id="cd01949">
    <property type="entry name" value="GGDEF"/>
    <property type="match status" value="1"/>
</dbReference>
<dbReference type="AlphaFoldDB" id="A0A495BLU3"/>
<dbReference type="GO" id="GO:1902201">
    <property type="term" value="P:negative regulation of bacterial-type flagellum-dependent cell motility"/>
    <property type="evidence" value="ECO:0007669"/>
    <property type="project" value="TreeGrafter"/>
</dbReference>
<dbReference type="InterPro" id="IPR029016">
    <property type="entry name" value="GAF-like_dom_sf"/>
</dbReference>
<dbReference type="SUPFAM" id="SSF55785">
    <property type="entry name" value="PYP-like sensor domain (PAS domain)"/>
    <property type="match status" value="1"/>
</dbReference>
<evidence type="ECO:0000313" key="4">
    <source>
        <dbReference type="Proteomes" id="UP000279384"/>
    </source>
</evidence>
<dbReference type="SMART" id="SM00065">
    <property type="entry name" value="GAF"/>
    <property type="match status" value="1"/>
</dbReference>
<dbReference type="FunFam" id="3.30.70.270:FF:000001">
    <property type="entry name" value="Diguanylate cyclase domain protein"/>
    <property type="match status" value="1"/>
</dbReference>
<dbReference type="InterPro" id="IPR003018">
    <property type="entry name" value="GAF"/>
</dbReference>
<dbReference type="Gene3D" id="3.30.450.20">
    <property type="entry name" value="PAS domain"/>
    <property type="match status" value="1"/>
</dbReference>
<evidence type="ECO:0000313" key="3">
    <source>
        <dbReference type="EMBL" id="RKQ62159.1"/>
    </source>
</evidence>
<dbReference type="PANTHER" id="PTHR45138:SF24">
    <property type="entry name" value="DIGUANYLATE CYCLASE DGCC-RELATED"/>
    <property type="match status" value="1"/>
</dbReference>
<dbReference type="SMART" id="SM00267">
    <property type="entry name" value="GGDEF"/>
    <property type="match status" value="1"/>
</dbReference>
<dbReference type="Gene3D" id="3.30.70.270">
    <property type="match status" value="1"/>
</dbReference>
<dbReference type="Proteomes" id="UP000279384">
    <property type="component" value="Unassembled WGS sequence"/>
</dbReference>
<dbReference type="InterPro" id="IPR000160">
    <property type="entry name" value="GGDEF_dom"/>
</dbReference>
<feature type="domain" description="GGDEF" evidence="2">
    <location>
        <begin position="421"/>
        <end position="554"/>
    </location>
</feature>
<dbReference type="GO" id="GO:0005886">
    <property type="term" value="C:plasma membrane"/>
    <property type="evidence" value="ECO:0007669"/>
    <property type="project" value="TreeGrafter"/>
</dbReference>
<dbReference type="EMBL" id="RBID01000002">
    <property type="protein sequence ID" value="RKQ62159.1"/>
    <property type="molecule type" value="Genomic_DNA"/>
</dbReference>
<dbReference type="Gene3D" id="3.30.450.40">
    <property type="match status" value="1"/>
</dbReference>
<dbReference type="PANTHER" id="PTHR45138">
    <property type="entry name" value="REGULATORY COMPONENTS OF SENSORY TRANSDUCTION SYSTEM"/>
    <property type="match status" value="1"/>
</dbReference>
<proteinExistence type="predicted"/>
<organism evidence="3 4">
    <name type="scientific">Vogesella indigofera</name>
    <name type="common">Pseudomonas indigofera</name>
    <dbReference type="NCBI Taxonomy" id="45465"/>
    <lineage>
        <taxon>Bacteria</taxon>
        <taxon>Pseudomonadati</taxon>
        <taxon>Pseudomonadota</taxon>
        <taxon>Betaproteobacteria</taxon>
        <taxon>Neisseriales</taxon>
        <taxon>Chromobacteriaceae</taxon>
        <taxon>Vogesella</taxon>
    </lineage>
</organism>
<dbReference type="InterPro" id="IPR000014">
    <property type="entry name" value="PAS"/>
</dbReference>
<dbReference type="InterPro" id="IPR013656">
    <property type="entry name" value="PAS_4"/>
</dbReference>
<protein>
    <recommendedName>
        <fullName evidence="1">diguanylate cyclase</fullName>
        <ecNumber evidence="1">2.7.7.65</ecNumber>
    </recommendedName>
</protein>
<dbReference type="NCBIfam" id="TIGR00254">
    <property type="entry name" value="GGDEF"/>
    <property type="match status" value="1"/>
</dbReference>
<dbReference type="SMART" id="SM00091">
    <property type="entry name" value="PAS"/>
    <property type="match status" value="2"/>
</dbReference>
<dbReference type="RefSeq" id="WP_170152073.1">
    <property type="nucleotide sequence ID" value="NZ_RBID01000002.1"/>
</dbReference>
<dbReference type="SUPFAM" id="SSF55781">
    <property type="entry name" value="GAF domain-like"/>
    <property type="match status" value="1"/>
</dbReference>
<evidence type="ECO:0000256" key="1">
    <source>
        <dbReference type="ARBA" id="ARBA00012528"/>
    </source>
</evidence>
<dbReference type="GO" id="GO:0052621">
    <property type="term" value="F:diguanylate cyclase activity"/>
    <property type="evidence" value="ECO:0007669"/>
    <property type="project" value="UniProtKB-EC"/>
</dbReference>
<sequence length="555" mass="61452">MFAQATLETVLSALPAGYLLLDLSRQVVFVSERFSIACHGNPLPTVGSPLPATLLPQAVQQRLDQPDNKGLTLPAHGLLLEWLVTPLRDGWLISVREDRHAFRTLVDNSPDIITRYDLELRCRFINNTLSNFSPTPAAEHIGRTLEERRLPAQLKDAIRHNAQQVIASGKPQRFISELSLPQRLYVFESRLLPEFDDAGQLQSLLSIDRDISEQHATRLWEADENRLLEMIANDRPLQEVMGWTCQMIENQLSGAMCSIMLLDEAGERLYLAAAPSLASEYKEAIDGLRIGEGIGSCGTAAQRGEMVIVSDIASDPLWQDYRELAAAHRLHACWSLPILAQDGKVLGTFGLYHDRPCAPDSQALDIVRRTSHLMAIAIQQEQRATALYRLATQDGLTGLANRRHFLDLASQRFKEARYLGKPFSLLMMDIDHFKRVNDGHGHEGGDVVLQAFAQCVKSTLRASDLVCRMGGEEFAAILPDTPASEALVVAKRLRNAIAALPIAHQDHTIPITVSIGVASLSPACRELSELIRHADQALYQAKAKGRNRVCVAESL</sequence>
<dbReference type="Pfam" id="PF00990">
    <property type="entry name" value="GGDEF"/>
    <property type="match status" value="1"/>
</dbReference>
<dbReference type="GO" id="GO:0043709">
    <property type="term" value="P:cell adhesion involved in single-species biofilm formation"/>
    <property type="evidence" value="ECO:0007669"/>
    <property type="project" value="TreeGrafter"/>
</dbReference>
<dbReference type="InterPro" id="IPR035965">
    <property type="entry name" value="PAS-like_dom_sf"/>
</dbReference>
<dbReference type="PROSITE" id="PS50887">
    <property type="entry name" value="GGDEF"/>
    <property type="match status" value="1"/>
</dbReference>
<name>A0A495BLU3_VOGIN</name>
<dbReference type="EC" id="2.7.7.65" evidence="1"/>
<dbReference type="Pfam" id="PF08448">
    <property type="entry name" value="PAS_4"/>
    <property type="match status" value="1"/>
</dbReference>
<dbReference type="InterPro" id="IPR029787">
    <property type="entry name" value="Nucleotide_cyclase"/>
</dbReference>